<dbReference type="AlphaFoldDB" id="D5V219"/>
<proteinExistence type="predicted"/>
<feature type="domain" description="FecR protein" evidence="2">
    <location>
        <begin position="50"/>
        <end position="136"/>
    </location>
</feature>
<evidence type="ECO:0000256" key="1">
    <source>
        <dbReference type="SAM" id="MobiDB-lite"/>
    </source>
</evidence>
<gene>
    <name evidence="3" type="ordered locus">Arnit_1949</name>
</gene>
<dbReference type="eggNOG" id="COG4254">
    <property type="taxonomic scope" value="Bacteria"/>
</dbReference>
<dbReference type="HOGENOM" id="CLU_567012_0_0_7"/>
<protein>
    <recommendedName>
        <fullName evidence="2">FecR protein domain-containing protein</fullName>
    </recommendedName>
</protein>
<sequence precursor="true">MKKILLLLFILANFLFASIGQITALVGDIKISRDSKTIIAKLGEKLEKNDVINSSKGSKAQITMNDNTIITIGQNSTLNIFDYVYDESKPKDSKASFGFMKGSFKSITGKIGKLNKNRFKLRTKSASIGIRGTTIIGNQQIIICTDGAISVTANGVTVDVAKQELTRISQDGTPTPPEPLKQDTLEKLEQLADTSNTTTPQKNESKEEKNISPETPTVVNNTPNNDPVKYELPTVRYKKKEHSNLSGFTTLGYANTIIKDSNNNDAFESFKNGEMGIKGFDSSITQGTIGNSSRINIDNNKVLDSTLKNGTTIGTFSDENETYLSWGEWQGTSQNNITYTGGWIAGTKTAGSIILDLIGGLTTSKTFTGNVIHGDIFDGNTLYDISDQSTVNFTFNFGGGNNSFTGNMNLLYNEGSEYKINFNNGAVNSSGFSSSDLKHGGNSITGNINGSFYGSGEIKAIGGKFDFKDGVIEGSGLFKAQ</sequence>
<dbReference type="EMBL" id="CP001999">
    <property type="protein sequence ID" value="ADG93603.1"/>
    <property type="molecule type" value="Genomic_DNA"/>
</dbReference>
<organism evidence="3 4">
    <name type="scientific">Arcobacter nitrofigilis (strain ATCC 33309 / DSM 7299 / CCUG 15893 / LMG 7604 / NCTC 12251 / CI)</name>
    <name type="common">Campylobacter nitrofigilis</name>
    <dbReference type="NCBI Taxonomy" id="572480"/>
    <lineage>
        <taxon>Bacteria</taxon>
        <taxon>Pseudomonadati</taxon>
        <taxon>Campylobacterota</taxon>
        <taxon>Epsilonproteobacteria</taxon>
        <taxon>Campylobacterales</taxon>
        <taxon>Arcobacteraceae</taxon>
        <taxon>Arcobacter</taxon>
    </lineage>
</organism>
<feature type="compositionally biased region" description="Low complexity" evidence="1">
    <location>
        <begin position="215"/>
        <end position="227"/>
    </location>
</feature>
<dbReference type="Pfam" id="PF04773">
    <property type="entry name" value="FecR"/>
    <property type="match status" value="1"/>
</dbReference>
<keyword evidence="4" id="KW-1185">Reference proteome</keyword>
<reference evidence="3 4" key="1">
    <citation type="journal article" date="2010" name="Stand. Genomic Sci.">
        <title>Complete genome sequence of Arcobacter nitrofigilis type strain (CI).</title>
        <authorList>
            <person name="Pati A."/>
            <person name="Gronow S."/>
            <person name="Lapidus A."/>
            <person name="Copeland A."/>
            <person name="Glavina Del Rio T."/>
            <person name="Nolan M."/>
            <person name="Lucas S."/>
            <person name="Tice H."/>
            <person name="Cheng J.F."/>
            <person name="Han C."/>
            <person name="Chertkov O."/>
            <person name="Bruce D."/>
            <person name="Tapia R."/>
            <person name="Goodwin L."/>
            <person name="Pitluck S."/>
            <person name="Liolios K."/>
            <person name="Ivanova N."/>
            <person name="Mavromatis K."/>
            <person name="Chen A."/>
            <person name="Palaniappan K."/>
            <person name="Land M."/>
            <person name="Hauser L."/>
            <person name="Chang Y.J."/>
            <person name="Jeffries C.D."/>
            <person name="Detter J.C."/>
            <person name="Rohde M."/>
            <person name="Goker M."/>
            <person name="Bristow J."/>
            <person name="Eisen J.A."/>
            <person name="Markowitz V."/>
            <person name="Hugenholtz P."/>
            <person name="Klenk H.P."/>
            <person name="Kyrpides N.C."/>
        </authorList>
    </citation>
    <scope>NUCLEOTIDE SEQUENCE [LARGE SCALE GENOMIC DNA]</scope>
    <source>
        <strain evidence="4">ATCC 33309 / DSM 7299 / CCUG 15893 / LMG 7604 / NCTC 12251 / CI</strain>
    </source>
</reference>
<evidence type="ECO:0000313" key="3">
    <source>
        <dbReference type="EMBL" id="ADG93603.1"/>
    </source>
</evidence>
<dbReference type="Proteomes" id="UP000000939">
    <property type="component" value="Chromosome"/>
</dbReference>
<dbReference type="RefSeq" id="WP_013135748.1">
    <property type="nucleotide sequence ID" value="NC_014166.1"/>
</dbReference>
<dbReference type="STRING" id="572480.Arnit_1949"/>
<feature type="region of interest" description="Disordered" evidence="1">
    <location>
        <begin position="192"/>
        <end position="228"/>
    </location>
</feature>
<dbReference type="OrthoDB" id="5335024at2"/>
<dbReference type="InterPro" id="IPR006860">
    <property type="entry name" value="FecR"/>
</dbReference>
<evidence type="ECO:0000313" key="4">
    <source>
        <dbReference type="Proteomes" id="UP000000939"/>
    </source>
</evidence>
<feature type="compositionally biased region" description="Polar residues" evidence="1">
    <location>
        <begin position="192"/>
        <end position="202"/>
    </location>
</feature>
<accession>D5V219</accession>
<evidence type="ECO:0000259" key="2">
    <source>
        <dbReference type="Pfam" id="PF04773"/>
    </source>
</evidence>
<name>D5V219_ARCNC</name>
<dbReference type="PANTHER" id="PTHR38731">
    <property type="entry name" value="LIPL45-RELATED LIPOPROTEIN-RELATED"/>
    <property type="match status" value="1"/>
</dbReference>
<dbReference type="PANTHER" id="PTHR38731:SF1">
    <property type="entry name" value="FECR PROTEIN DOMAIN-CONTAINING PROTEIN"/>
    <property type="match status" value="1"/>
</dbReference>
<dbReference type="KEGG" id="ant:Arnit_1949"/>